<dbReference type="Proteomes" id="UP000035681">
    <property type="component" value="Unplaced"/>
</dbReference>
<evidence type="ECO:0000313" key="2">
    <source>
        <dbReference type="WBParaSite" id="SSTP_0000600900.1"/>
    </source>
</evidence>
<reference evidence="2" key="1">
    <citation type="submission" date="2015-08" db="UniProtKB">
        <authorList>
            <consortium name="WormBaseParasite"/>
        </authorList>
    </citation>
    <scope>IDENTIFICATION</scope>
</reference>
<sequence>MMTSFYVGPPEVVHFEIEVKLLQILKESKKSIIKLLDIPKCVMECLDISFPFKEYIFNNEHKYWLYYLEKLIVNKCIYGLGDQYSIDGFYVFDNFLIPDNGFNEEEIINQIEFMNIEESNNGNNNISLNTTNKKNENNKKRSEIESWYRIIDSSYSKELSDKFCPTKTIFDKYLEENKARRDNDLINQLNNICTYNDKESGLDINIERLNLVNNVNGTLLTPDYHLYENIFNEYEKKYQLFYNYFTLHS</sequence>
<dbReference type="WBParaSite" id="SSTP_0000600900.1">
    <property type="protein sequence ID" value="SSTP_0000600900.1"/>
    <property type="gene ID" value="SSTP_0000600900"/>
</dbReference>
<keyword evidence="1" id="KW-1185">Reference proteome</keyword>
<accession>A0A0K0E925</accession>
<protein>
    <submittedName>
        <fullName evidence="2">Bromo domain-containing protein</fullName>
    </submittedName>
</protein>
<name>A0A0K0E925_STRER</name>
<proteinExistence type="predicted"/>
<dbReference type="WBParaSite" id="TCONS_00002894.p1">
    <property type="protein sequence ID" value="TCONS_00002894.p1"/>
    <property type="gene ID" value="XLOC_002687"/>
</dbReference>
<evidence type="ECO:0000313" key="1">
    <source>
        <dbReference type="Proteomes" id="UP000035681"/>
    </source>
</evidence>
<organism evidence="2">
    <name type="scientific">Strongyloides stercoralis</name>
    <name type="common">Threadworm</name>
    <dbReference type="NCBI Taxonomy" id="6248"/>
    <lineage>
        <taxon>Eukaryota</taxon>
        <taxon>Metazoa</taxon>
        <taxon>Ecdysozoa</taxon>
        <taxon>Nematoda</taxon>
        <taxon>Chromadorea</taxon>
        <taxon>Rhabditida</taxon>
        <taxon>Tylenchina</taxon>
        <taxon>Panagrolaimomorpha</taxon>
        <taxon>Strongyloidoidea</taxon>
        <taxon>Strongyloididae</taxon>
        <taxon>Strongyloides</taxon>
    </lineage>
</organism>
<dbReference type="AlphaFoldDB" id="A0A0K0E925"/>